<dbReference type="OrthoDB" id="2425383at2759"/>
<gene>
    <name evidence="3" type="ORF">RCL2_002315900</name>
</gene>
<feature type="compositionally biased region" description="Polar residues" evidence="2">
    <location>
        <begin position="246"/>
        <end position="260"/>
    </location>
</feature>
<comment type="caution">
    <text evidence="3">The sequence shown here is derived from an EMBL/GenBank/DDBJ whole genome shotgun (WGS) entry which is preliminary data.</text>
</comment>
<proteinExistence type="predicted"/>
<dbReference type="AlphaFoldDB" id="A0A8H3M0N4"/>
<dbReference type="Proteomes" id="UP000615446">
    <property type="component" value="Unassembled WGS sequence"/>
</dbReference>
<keyword evidence="1" id="KW-0175">Coiled coil</keyword>
<protein>
    <submittedName>
        <fullName evidence="3">Uncharacterized protein</fullName>
    </submittedName>
</protein>
<sequence length="514" mass="58918">MYHRVMKENAEIPELREKLLKFAEVEGENVRLKQIIEENARRDAENAELKSRVGELEARLALLEQGSAVDEMVLSFGQTQNGEEAMPTVDVPDSVIDQLNNEVGRAPSDLDGNDEKVIDFLDEAYKKSISNEIRERRREKKQKDQEALVISQDVTKIPEVTDMLTSEQDEQDLSQSYEASSESIRSASGVLSKQPQVNASKLTCNLENREDSSRLESCDMEELKSDLHDEVIAKLDKNIIVEQELKQQLSSPAHTSTSDQTLEEQDPSSNTAQNIVCMFRKANKLGQEAILYWCYFIEKYDKRIDNLVVGGVKKKTATSMVYQEIKQLLPDITGVNLRQKILRARKLYKLFNTLGIEKIKQVSYSADAISSLSYPQIQNIIDHVSSVISSHNETVKILHDQSHVTSKINPANAYIPPKAKILDQYPNLYRECHDDKEIKDFRMQEKFYYIPLIEDDDENEEGIEDDDNELEDDNEESDNKDEGESESDEEEEDEQRIQPNVTIRQQSQHQQLQQ</sequence>
<evidence type="ECO:0000256" key="1">
    <source>
        <dbReference type="SAM" id="Coils"/>
    </source>
</evidence>
<feature type="coiled-coil region" evidence="1">
    <location>
        <begin position="32"/>
        <end position="66"/>
    </location>
</feature>
<feature type="compositionally biased region" description="Low complexity" evidence="2">
    <location>
        <begin position="505"/>
        <end position="514"/>
    </location>
</feature>
<organism evidence="3 4">
    <name type="scientific">Rhizophagus clarus</name>
    <dbReference type="NCBI Taxonomy" id="94130"/>
    <lineage>
        <taxon>Eukaryota</taxon>
        <taxon>Fungi</taxon>
        <taxon>Fungi incertae sedis</taxon>
        <taxon>Mucoromycota</taxon>
        <taxon>Glomeromycotina</taxon>
        <taxon>Glomeromycetes</taxon>
        <taxon>Glomerales</taxon>
        <taxon>Glomeraceae</taxon>
        <taxon>Rhizophagus</taxon>
    </lineage>
</organism>
<feature type="region of interest" description="Disordered" evidence="2">
    <location>
        <begin position="452"/>
        <end position="514"/>
    </location>
</feature>
<evidence type="ECO:0000256" key="2">
    <source>
        <dbReference type="SAM" id="MobiDB-lite"/>
    </source>
</evidence>
<feature type="region of interest" description="Disordered" evidence="2">
    <location>
        <begin position="167"/>
        <end position="192"/>
    </location>
</feature>
<feature type="compositionally biased region" description="Polar residues" evidence="2">
    <location>
        <begin position="173"/>
        <end position="192"/>
    </location>
</feature>
<evidence type="ECO:0000313" key="3">
    <source>
        <dbReference type="EMBL" id="GES96527.1"/>
    </source>
</evidence>
<reference evidence="3" key="1">
    <citation type="submission" date="2019-10" db="EMBL/GenBank/DDBJ databases">
        <title>Conservation and host-specific expression of non-tandemly repeated heterogenous ribosome RNA gene in arbuscular mycorrhizal fungi.</title>
        <authorList>
            <person name="Maeda T."/>
            <person name="Kobayashi Y."/>
            <person name="Nakagawa T."/>
            <person name="Ezawa T."/>
            <person name="Yamaguchi K."/>
            <person name="Bino T."/>
            <person name="Nishimoto Y."/>
            <person name="Shigenobu S."/>
            <person name="Kawaguchi M."/>
        </authorList>
    </citation>
    <scope>NUCLEOTIDE SEQUENCE</scope>
    <source>
        <strain evidence="3">HR1</strain>
    </source>
</reference>
<accession>A0A8H3M0N4</accession>
<feature type="region of interest" description="Disordered" evidence="2">
    <location>
        <begin position="246"/>
        <end position="267"/>
    </location>
</feature>
<dbReference type="EMBL" id="BLAL01000252">
    <property type="protein sequence ID" value="GES96527.1"/>
    <property type="molecule type" value="Genomic_DNA"/>
</dbReference>
<name>A0A8H3M0N4_9GLOM</name>
<feature type="compositionally biased region" description="Acidic residues" evidence="2">
    <location>
        <begin position="453"/>
        <end position="494"/>
    </location>
</feature>
<evidence type="ECO:0000313" key="4">
    <source>
        <dbReference type="Proteomes" id="UP000615446"/>
    </source>
</evidence>